<dbReference type="Proteomes" id="UP001216253">
    <property type="component" value="Unassembled WGS sequence"/>
</dbReference>
<comment type="caution">
    <text evidence="1">The sequence shown here is derived from an EMBL/GenBank/DDBJ whole genome shotgun (WGS) entry which is preliminary data.</text>
</comment>
<proteinExistence type="predicted"/>
<evidence type="ECO:0000313" key="1">
    <source>
        <dbReference type="EMBL" id="MDE8652880.1"/>
    </source>
</evidence>
<sequence length="206" mass="22734">MSRAGDIYAELLWLGTKAGAALFDTHVAASIMALAVAEAQAEGTSLCEAIGLDDGELAELIAQCFPEARIEIAGRPMLTQEEQALRDILWMNAAQASVLELLLARMIARRCQRPNHLWQDLGLGDRGELSMLMELHFPRLARRNSADMKWKKFFYRMMCSSEGFRLCAAPVCTECDDFEACFGSEDGEALLARIANGRTGAMEARI</sequence>
<reference evidence="1 2" key="1">
    <citation type="submission" date="2023-03" db="EMBL/GenBank/DDBJ databases">
        <title>NovoSphingobium album sp. nov. isolated from polycyclic aromatic hydrocarbons- and heavy-metal polluted soil.</title>
        <authorList>
            <person name="Liu Z."/>
            <person name="Wang K."/>
        </authorList>
    </citation>
    <scope>NUCLEOTIDE SEQUENCE [LARGE SCALE GENOMIC DNA]</scope>
    <source>
        <strain evidence="1 2">H3SJ31-1</strain>
    </source>
</reference>
<name>A0ABT5WS48_9SPHN</name>
<keyword evidence="2" id="KW-1185">Reference proteome</keyword>
<gene>
    <name evidence="1" type="ORF">PYV00_14325</name>
</gene>
<evidence type="ECO:0000313" key="2">
    <source>
        <dbReference type="Proteomes" id="UP001216253"/>
    </source>
</evidence>
<protein>
    <submittedName>
        <fullName evidence="1">Nitrogen fixation protein NifQ</fullName>
    </submittedName>
</protein>
<dbReference type="EMBL" id="JARESE010000049">
    <property type="protein sequence ID" value="MDE8652880.1"/>
    <property type="molecule type" value="Genomic_DNA"/>
</dbReference>
<organism evidence="1 2">
    <name type="scientific">Novosphingobium album</name>
    <name type="common">ex Liu et al. 2023</name>
    <dbReference type="NCBI Taxonomy" id="3031130"/>
    <lineage>
        <taxon>Bacteria</taxon>
        <taxon>Pseudomonadati</taxon>
        <taxon>Pseudomonadota</taxon>
        <taxon>Alphaproteobacteria</taxon>
        <taxon>Sphingomonadales</taxon>
        <taxon>Sphingomonadaceae</taxon>
        <taxon>Novosphingobium</taxon>
    </lineage>
</organism>
<dbReference type="InterPro" id="IPR006975">
    <property type="entry name" value="NifQ"/>
</dbReference>
<dbReference type="Pfam" id="PF04891">
    <property type="entry name" value="NifQ"/>
    <property type="match status" value="1"/>
</dbReference>
<dbReference type="RefSeq" id="WP_275228977.1">
    <property type="nucleotide sequence ID" value="NZ_JARESE010000049.1"/>
</dbReference>
<accession>A0ABT5WS48</accession>